<feature type="compositionally biased region" description="Basic and acidic residues" evidence="1">
    <location>
        <begin position="104"/>
        <end position="115"/>
    </location>
</feature>
<protein>
    <submittedName>
        <fullName evidence="3">Uncharacterized protein</fullName>
    </submittedName>
</protein>
<comment type="caution">
    <text evidence="3">The sequence shown here is derived from an EMBL/GenBank/DDBJ whole genome shotgun (WGS) entry which is preliminary data.</text>
</comment>
<keyword evidence="2" id="KW-0472">Membrane</keyword>
<accession>A0AAJ0BCE0</accession>
<evidence type="ECO:0000313" key="3">
    <source>
        <dbReference type="EMBL" id="KAK1755705.1"/>
    </source>
</evidence>
<sequence>MASATSSAFPLATEHPFTGGDASAGSAGSSDIDGSVAGASGASAGALELSRGGLIAIIVVVCVIGIIGIASTVLFFIAKKREWTMRETIRRSARKVVTALTPRRTEFPKSVKDSMGRGGRMNKLDDVPPTPRFKPSDLEKGIGNRSESRGSDKRINFSRK</sequence>
<organism evidence="3 4">
    <name type="scientific">Echria macrotheca</name>
    <dbReference type="NCBI Taxonomy" id="438768"/>
    <lineage>
        <taxon>Eukaryota</taxon>
        <taxon>Fungi</taxon>
        <taxon>Dikarya</taxon>
        <taxon>Ascomycota</taxon>
        <taxon>Pezizomycotina</taxon>
        <taxon>Sordariomycetes</taxon>
        <taxon>Sordariomycetidae</taxon>
        <taxon>Sordariales</taxon>
        <taxon>Schizotheciaceae</taxon>
        <taxon>Echria</taxon>
    </lineage>
</organism>
<keyword evidence="4" id="KW-1185">Reference proteome</keyword>
<dbReference type="Proteomes" id="UP001239445">
    <property type="component" value="Unassembled WGS sequence"/>
</dbReference>
<keyword evidence="2" id="KW-1133">Transmembrane helix</keyword>
<feature type="transmembrane region" description="Helical" evidence="2">
    <location>
        <begin position="54"/>
        <end position="77"/>
    </location>
</feature>
<dbReference type="AlphaFoldDB" id="A0AAJ0BCE0"/>
<proteinExistence type="predicted"/>
<evidence type="ECO:0000313" key="4">
    <source>
        <dbReference type="Proteomes" id="UP001239445"/>
    </source>
</evidence>
<reference evidence="3" key="1">
    <citation type="submission" date="2023-06" db="EMBL/GenBank/DDBJ databases">
        <title>Genome-scale phylogeny and comparative genomics of the fungal order Sordariales.</title>
        <authorList>
            <consortium name="Lawrence Berkeley National Laboratory"/>
            <person name="Hensen N."/>
            <person name="Bonometti L."/>
            <person name="Westerberg I."/>
            <person name="Brannstrom I.O."/>
            <person name="Guillou S."/>
            <person name="Cros-Aarteil S."/>
            <person name="Calhoun S."/>
            <person name="Haridas S."/>
            <person name="Kuo A."/>
            <person name="Mondo S."/>
            <person name="Pangilinan J."/>
            <person name="Riley R."/>
            <person name="Labutti K."/>
            <person name="Andreopoulos B."/>
            <person name="Lipzen A."/>
            <person name="Chen C."/>
            <person name="Yanf M."/>
            <person name="Daum C."/>
            <person name="Ng V."/>
            <person name="Clum A."/>
            <person name="Steindorff A."/>
            <person name="Ohm R."/>
            <person name="Martin F."/>
            <person name="Silar P."/>
            <person name="Natvig D."/>
            <person name="Lalanne C."/>
            <person name="Gautier V."/>
            <person name="Ament-Velasquez S.L."/>
            <person name="Kruys A."/>
            <person name="Hutchinson M.I."/>
            <person name="Powell A.J."/>
            <person name="Barry K."/>
            <person name="Miller A.N."/>
            <person name="Grigoriev I.V."/>
            <person name="Debuchy R."/>
            <person name="Gladieux P."/>
            <person name="Thoren M.H."/>
            <person name="Johannesson H."/>
        </authorList>
    </citation>
    <scope>NUCLEOTIDE SEQUENCE</scope>
    <source>
        <strain evidence="3">PSN4</strain>
    </source>
</reference>
<evidence type="ECO:0000256" key="1">
    <source>
        <dbReference type="SAM" id="MobiDB-lite"/>
    </source>
</evidence>
<feature type="region of interest" description="Disordered" evidence="1">
    <location>
        <begin position="104"/>
        <end position="160"/>
    </location>
</feature>
<gene>
    <name evidence="3" type="ORF">QBC47DRAFT_413443</name>
</gene>
<feature type="compositionally biased region" description="Basic and acidic residues" evidence="1">
    <location>
        <begin position="134"/>
        <end position="160"/>
    </location>
</feature>
<keyword evidence="2" id="KW-0812">Transmembrane</keyword>
<dbReference type="EMBL" id="MU839833">
    <property type="protein sequence ID" value="KAK1755705.1"/>
    <property type="molecule type" value="Genomic_DNA"/>
</dbReference>
<name>A0AAJ0BCE0_9PEZI</name>
<evidence type="ECO:0000256" key="2">
    <source>
        <dbReference type="SAM" id="Phobius"/>
    </source>
</evidence>